<dbReference type="Proteomes" id="UP000503278">
    <property type="component" value="Chromosome"/>
</dbReference>
<reference evidence="1 2" key="1">
    <citation type="submission" date="2020-04" db="EMBL/GenBank/DDBJ databases">
        <title>Genome sequencing of novel species.</title>
        <authorList>
            <person name="Heo J."/>
            <person name="Kim S.-J."/>
            <person name="Kim J.-S."/>
            <person name="Hong S.-B."/>
            <person name="Kwon S.-W."/>
        </authorList>
    </citation>
    <scope>NUCLEOTIDE SEQUENCE [LARGE SCALE GENOMIC DNA]</scope>
    <source>
        <strain evidence="1 2">F39-2</strain>
    </source>
</reference>
<sequence length="83" mass="9645">MKIGDELSKVLKKTYEPDTLVEMPFKRYDLAFKTDEQGRPYLLFMGKKDERGQIKGERFGRTIQQAPDGTIVKDFWENKGKAS</sequence>
<keyword evidence="2" id="KW-1185">Reference proteome</keyword>
<proteinExistence type="predicted"/>
<organism evidence="1 2">
    <name type="scientific">Mucilaginibacter robiniae</name>
    <dbReference type="NCBI Taxonomy" id="2728022"/>
    <lineage>
        <taxon>Bacteria</taxon>
        <taxon>Pseudomonadati</taxon>
        <taxon>Bacteroidota</taxon>
        <taxon>Sphingobacteriia</taxon>
        <taxon>Sphingobacteriales</taxon>
        <taxon>Sphingobacteriaceae</taxon>
        <taxon>Mucilaginibacter</taxon>
    </lineage>
</organism>
<name>A0A7L5E9E6_9SPHI</name>
<evidence type="ECO:0000313" key="2">
    <source>
        <dbReference type="Proteomes" id="UP000503278"/>
    </source>
</evidence>
<accession>A0A7L5E9E6</accession>
<dbReference type="EMBL" id="CP051682">
    <property type="protein sequence ID" value="QJD98494.1"/>
    <property type="molecule type" value="Genomic_DNA"/>
</dbReference>
<evidence type="ECO:0000313" key="1">
    <source>
        <dbReference type="EMBL" id="QJD98494.1"/>
    </source>
</evidence>
<dbReference type="AlphaFoldDB" id="A0A7L5E9E6"/>
<protein>
    <submittedName>
        <fullName evidence="1">Uncharacterized protein</fullName>
    </submittedName>
</protein>
<dbReference type="KEGG" id="mrob:HH214_20185"/>
<gene>
    <name evidence="1" type="ORF">HH214_20185</name>
</gene>